<dbReference type="Gene3D" id="3.40.50.1820">
    <property type="entry name" value="alpha/beta hydrolase"/>
    <property type="match status" value="1"/>
</dbReference>
<keyword evidence="1" id="KW-0812">Transmembrane</keyword>
<comment type="caution">
    <text evidence="2">The sequence shown here is derived from an EMBL/GenBank/DDBJ whole genome shotgun (WGS) entry which is preliminary data.</text>
</comment>
<feature type="transmembrane region" description="Helical" evidence="1">
    <location>
        <begin position="58"/>
        <end position="79"/>
    </location>
</feature>
<accession>A0A9P6ESQ7</accession>
<evidence type="ECO:0000313" key="3">
    <source>
        <dbReference type="Proteomes" id="UP000807306"/>
    </source>
</evidence>
<dbReference type="AlphaFoldDB" id="A0A9P6ESQ7"/>
<feature type="transmembrane region" description="Helical" evidence="1">
    <location>
        <begin position="20"/>
        <end position="46"/>
    </location>
</feature>
<dbReference type="PANTHER" id="PTHR37471">
    <property type="entry name" value="UNNAMED PRODUCT"/>
    <property type="match status" value="1"/>
</dbReference>
<evidence type="ECO:0000313" key="2">
    <source>
        <dbReference type="EMBL" id="KAF9534250.1"/>
    </source>
</evidence>
<reference evidence="2" key="1">
    <citation type="submission" date="2020-11" db="EMBL/GenBank/DDBJ databases">
        <authorList>
            <consortium name="DOE Joint Genome Institute"/>
            <person name="Ahrendt S."/>
            <person name="Riley R."/>
            <person name="Andreopoulos W."/>
            <person name="Labutti K."/>
            <person name="Pangilinan J."/>
            <person name="Ruiz-Duenas F.J."/>
            <person name="Barrasa J.M."/>
            <person name="Sanchez-Garcia M."/>
            <person name="Camarero S."/>
            <person name="Miyauchi S."/>
            <person name="Serrano A."/>
            <person name="Linde D."/>
            <person name="Babiker R."/>
            <person name="Drula E."/>
            <person name="Ayuso-Fernandez I."/>
            <person name="Pacheco R."/>
            <person name="Padilla G."/>
            <person name="Ferreira P."/>
            <person name="Barriuso J."/>
            <person name="Kellner H."/>
            <person name="Castanera R."/>
            <person name="Alfaro M."/>
            <person name="Ramirez L."/>
            <person name="Pisabarro A.G."/>
            <person name="Kuo A."/>
            <person name="Tritt A."/>
            <person name="Lipzen A."/>
            <person name="He G."/>
            <person name="Yan M."/>
            <person name="Ng V."/>
            <person name="Cullen D."/>
            <person name="Martin F."/>
            <person name="Rosso M.-N."/>
            <person name="Henrissat B."/>
            <person name="Hibbett D."/>
            <person name="Martinez A.T."/>
            <person name="Grigoriev I.V."/>
        </authorList>
    </citation>
    <scope>NUCLEOTIDE SEQUENCE</scope>
    <source>
        <strain evidence="2">CBS 506.95</strain>
    </source>
</reference>
<dbReference type="OrthoDB" id="6431331at2759"/>
<evidence type="ECO:0000256" key="1">
    <source>
        <dbReference type="SAM" id="Phobius"/>
    </source>
</evidence>
<sequence>MASSGQDVSEAPLLPRSRSLSFYVTLLFAVLPLWSSIPLSWLFAGYSLYSGKWRSYHLGWRALFFVALCEVVFSIYHYFLARRVSRPTPLGPGHPDEIQVAYIRLLKTGMANLPEDGGDIETLEIARPGSPAETITQLERDDPRAVDFRNSIRTWFCKVPWSSIKLVEAQKWLYWAMYNAELPPLEDLPETNRSALNDALALFQRRVGCKIEEGSNPHAMPMRLTIDNTLILWRPLSFYLLVGTINWGLRLLYKSRWNANHGYFNGLEYILRVPPNWDPQTSPRPVVFLHGLGLGLLQYHHLISHLIEEFPNRPLLVPLQPQISQDFFHPDFLNPPGRAEMAARIAGLIQHLGWAELVGEKECNTDSEEDESLSTLTDNPQRGVTLLSHSNGSYVHAWMLKGYPEIIGRSCFVDPVTFCSWEGDVCYNFFYRPCMNGIELIMRYFVGTELGVSNLLQRHFCWTSNSLWFEEIPNATDPSKTMFLLGGNDAIVNSERVKRYLSSHGVRKGLWFDPEGIHGQALVRGGPGMNIVLKWLSEHED</sequence>
<organism evidence="2 3">
    <name type="scientific">Crepidotus variabilis</name>
    <dbReference type="NCBI Taxonomy" id="179855"/>
    <lineage>
        <taxon>Eukaryota</taxon>
        <taxon>Fungi</taxon>
        <taxon>Dikarya</taxon>
        <taxon>Basidiomycota</taxon>
        <taxon>Agaricomycotina</taxon>
        <taxon>Agaricomycetes</taxon>
        <taxon>Agaricomycetidae</taxon>
        <taxon>Agaricales</taxon>
        <taxon>Agaricineae</taxon>
        <taxon>Crepidotaceae</taxon>
        <taxon>Crepidotus</taxon>
    </lineage>
</organism>
<dbReference type="InterPro" id="IPR029058">
    <property type="entry name" value="AB_hydrolase_fold"/>
</dbReference>
<keyword evidence="3" id="KW-1185">Reference proteome</keyword>
<dbReference type="SUPFAM" id="SSF53474">
    <property type="entry name" value="alpha/beta-Hydrolases"/>
    <property type="match status" value="1"/>
</dbReference>
<name>A0A9P6ESQ7_9AGAR</name>
<dbReference type="Proteomes" id="UP000807306">
    <property type="component" value="Unassembled WGS sequence"/>
</dbReference>
<proteinExistence type="predicted"/>
<dbReference type="EMBL" id="MU157826">
    <property type="protein sequence ID" value="KAF9534250.1"/>
    <property type="molecule type" value="Genomic_DNA"/>
</dbReference>
<gene>
    <name evidence="2" type="ORF">CPB83DRAFT_902204</name>
</gene>
<protein>
    <submittedName>
        <fullName evidence="2">Uncharacterized protein</fullName>
    </submittedName>
</protein>
<dbReference type="PANTHER" id="PTHR37471:SF1">
    <property type="entry name" value="AB HYDROLASE-1 DOMAIN-CONTAINING PROTEIN"/>
    <property type="match status" value="1"/>
</dbReference>
<keyword evidence="1" id="KW-1133">Transmembrane helix</keyword>
<keyword evidence="1" id="KW-0472">Membrane</keyword>